<gene>
    <name evidence="2" type="ORF">PsB1_1582</name>
</gene>
<dbReference type="InterPro" id="IPR000182">
    <property type="entry name" value="GNAT_dom"/>
</dbReference>
<name>A0ABQ4PXK8_9PROT</name>
<dbReference type="EMBL" id="BPFZ01000009">
    <property type="protein sequence ID" value="GIU67428.1"/>
    <property type="molecule type" value="Genomic_DNA"/>
</dbReference>
<protein>
    <recommendedName>
        <fullName evidence="1">N-acetyltransferase domain-containing protein</fullName>
    </recommendedName>
</protein>
<comment type="caution">
    <text evidence="2">The sequence shown here is derived from an EMBL/GenBank/DDBJ whole genome shotgun (WGS) entry which is preliminary data.</text>
</comment>
<organism evidence="2 3">
    <name type="scientific">Candidatus Phycosocius spiralis</name>
    <dbReference type="NCBI Taxonomy" id="2815099"/>
    <lineage>
        <taxon>Bacteria</taxon>
        <taxon>Pseudomonadati</taxon>
        <taxon>Pseudomonadota</taxon>
        <taxon>Alphaproteobacteria</taxon>
        <taxon>Caulobacterales</taxon>
        <taxon>Caulobacterales incertae sedis</taxon>
        <taxon>Candidatus Phycosocius</taxon>
    </lineage>
</organism>
<dbReference type="Proteomes" id="UP001161064">
    <property type="component" value="Unassembled WGS sequence"/>
</dbReference>
<reference evidence="2" key="1">
    <citation type="submission" date="2021-05" db="EMBL/GenBank/DDBJ databases">
        <authorList>
            <person name="Tanabe Y."/>
        </authorList>
    </citation>
    <scope>NUCLEOTIDE SEQUENCE</scope>
    <source>
        <strain evidence="2">BOTRYCO-1</strain>
    </source>
</reference>
<reference evidence="2" key="2">
    <citation type="journal article" date="2023" name="ISME Commun">
        <title>Characterization of a bloom-associated alphaproteobacterial lineage, 'Candidatus Phycosocius': insights into freshwater algal-bacterial interactions.</title>
        <authorList>
            <person name="Tanabe Y."/>
            <person name="Yamaguchi H."/>
            <person name="Yoshida M."/>
            <person name="Kai A."/>
            <person name="Okazaki Y."/>
        </authorList>
    </citation>
    <scope>NUCLEOTIDE SEQUENCE</scope>
    <source>
        <strain evidence="2">BOTRYCO-1</strain>
    </source>
</reference>
<evidence type="ECO:0000259" key="1">
    <source>
        <dbReference type="PROSITE" id="PS51186"/>
    </source>
</evidence>
<keyword evidence="3" id="KW-1185">Reference proteome</keyword>
<evidence type="ECO:0000313" key="2">
    <source>
        <dbReference type="EMBL" id="GIU67428.1"/>
    </source>
</evidence>
<dbReference type="SUPFAM" id="SSF55729">
    <property type="entry name" value="Acyl-CoA N-acyltransferases (Nat)"/>
    <property type="match status" value="1"/>
</dbReference>
<evidence type="ECO:0000313" key="3">
    <source>
        <dbReference type="Proteomes" id="UP001161064"/>
    </source>
</evidence>
<dbReference type="RefSeq" id="WP_284360322.1">
    <property type="nucleotide sequence ID" value="NZ_BPFZ01000009.1"/>
</dbReference>
<dbReference type="InterPro" id="IPR016181">
    <property type="entry name" value="Acyl_CoA_acyltransferase"/>
</dbReference>
<sequence length="174" mass="19201">MDKPIFAQALEAQTLNPTLSIHPWSPDLAGAFHDINMQWIEAMFGLVATDRLVLENPQSMIIDKGGDILFVSVEGLGIVGACALLPAKDLGTFELAKMGVLDSARGQKAGEFLLAAVLERARKMKIETLFLLTNKKCEAAIHLYEKLGFVHDPDIMARYGCNYERCDVAMRYSV</sequence>
<dbReference type="Pfam" id="PF13508">
    <property type="entry name" value="Acetyltransf_7"/>
    <property type="match status" value="1"/>
</dbReference>
<dbReference type="PROSITE" id="PS51186">
    <property type="entry name" value="GNAT"/>
    <property type="match status" value="1"/>
</dbReference>
<feature type="domain" description="N-acetyltransferase" evidence="1">
    <location>
        <begin position="19"/>
        <end position="174"/>
    </location>
</feature>
<proteinExistence type="predicted"/>
<dbReference type="CDD" id="cd04301">
    <property type="entry name" value="NAT_SF"/>
    <property type="match status" value="1"/>
</dbReference>
<dbReference type="Gene3D" id="3.40.630.30">
    <property type="match status" value="1"/>
</dbReference>
<accession>A0ABQ4PXK8</accession>